<accession>A0ABU6WKZ3</accession>
<feature type="region of interest" description="Disordered" evidence="1">
    <location>
        <begin position="103"/>
        <end position="134"/>
    </location>
</feature>
<evidence type="ECO:0000313" key="2">
    <source>
        <dbReference type="EMBL" id="MED6185240.1"/>
    </source>
</evidence>
<comment type="caution">
    <text evidence="2">The sequence shown here is derived from an EMBL/GenBank/DDBJ whole genome shotgun (WGS) entry which is preliminary data.</text>
</comment>
<gene>
    <name evidence="2" type="ORF">PIB30_055121</name>
</gene>
<feature type="compositionally biased region" description="Basic and acidic residues" evidence="1">
    <location>
        <begin position="103"/>
        <end position="120"/>
    </location>
</feature>
<evidence type="ECO:0000313" key="3">
    <source>
        <dbReference type="Proteomes" id="UP001341840"/>
    </source>
</evidence>
<protein>
    <submittedName>
        <fullName evidence="2">Uncharacterized protein</fullName>
    </submittedName>
</protein>
<sequence>MECGKSPKAFLWAKSKSENKKPLGTASLFLLATAICLICSTVPDKGTQRIFNALHLLLFLTTPKTTEASMGPCKFQHHSNGFCFFYCQDKKFQKLATEKGKRFRESVRQPCDHPNRRSCGEDDPPVPKKRPSEEGMIWAINHAQITRS</sequence>
<dbReference type="EMBL" id="JASCZI010181669">
    <property type="protein sequence ID" value="MED6185240.1"/>
    <property type="molecule type" value="Genomic_DNA"/>
</dbReference>
<dbReference type="Proteomes" id="UP001341840">
    <property type="component" value="Unassembled WGS sequence"/>
</dbReference>
<reference evidence="2 3" key="1">
    <citation type="journal article" date="2023" name="Plants (Basel)">
        <title>Bridging the Gap: Combining Genomics and Transcriptomics Approaches to Understand Stylosanthes scabra, an Orphan Legume from the Brazilian Caatinga.</title>
        <authorList>
            <person name="Ferreira-Neto J.R.C."/>
            <person name="da Silva M.D."/>
            <person name="Binneck E."/>
            <person name="de Melo N.F."/>
            <person name="da Silva R.H."/>
            <person name="de Melo A.L.T.M."/>
            <person name="Pandolfi V."/>
            <person name="Bustamante F.O."/>
            <person name="Brasileiro-Vidal A.C."/>
            <person name="Benko-Iseppon A.M."/>
        </authorList>
    </citation>
    <scope>NUCLEOTIDE SEQUENCE [LARGE SCALE GENOMIC DNA]</scope>
    <source>
        <tissue evidence="2">Leaves</tissue>
    </source>
</reference>
<evidence type="ECO:0000256" key="1">
    <source>
        <dbReference type="SAM" id="MobiDB-lite"/>
    </source>
</evidence>
<proteinExistence type="predicted"/>
<name>A0ABU6WKZ3_9FABA</name>
<keyword evidence="3" id="KW-1185">Reference proteome</keyword>
<organism evidence="2 3">
    <name type="scientific">Stylosanthes scabra</name>
    <dbReference type="NCBI Taxonomy" id="79078"/>
    <lineage>
        <taxon>Eukaryota</taxon>
        <taxon>Viridiplantae</taxon>
        <taxon>Streptophyta</taxon>
        <taxon>Embryophyta</taxon>
        <taxon>Tracheophyta</taxon>
        <taxon>Spermatophyta</taxon>
        <taxon>Magnoliopsida</taxon>
        <taxon>eudicotyledons</taxon>
        <taxon>Gunneridae</taxon>
        <taxon>Pentapetalae</taxon>
        <taxon>rosids</taxon>
        <taxon>fabids</taxon>
        <taxon>Fabales</taxon>
        <taxon>Fabaceae</taxon>
        <taxon>Papilionoideae</taxon>
        <taxon>50 kb inversion clade</taxon>
        <taxon>dalbergioids sensu lato</taxon>
        <taxon>Dalbergieae</taxon>
        <taxon>Pterocarpus clade</taxon>
        <taxon>Stylosanthes</taxon>
    </lineage>
</organism>